<dbReference type="InterPro" id="IPR029787">
    <property type="entry name" value="Nucleotide_cyclase"/>
</dbReference>
<keyword evidence="1" id="KW-0812">Transmembrane</keyword>
<organism evidence="4 5">
    <name type="scientific">Scleromatobacter humisilvae</name>
    <dbReference type="NCBI Taxonomy" id="2897159"/>
    <lineage>
        <taxon>Bacteria</taxon>
        <taxon>Pseudomonadati</taxon>
        <taxon>Pseudomonadota</taxon>
        <taxon>Betaproteobacteria</taxon>
        <taxon>Burkholderiales</taxon>
        <taxon>Sphaerotilaceae</taxon>
        <taxon>Scleromatobacter</taxon>
    </lineage>
</organism>
<proteinExistence type="predicted"/>
<dbReference type="SUPFAM" id="SSF158472">
    <property type="entry name" value="HAMP domain-like"/>
    <property type="match status" value="1"/>
</dbReference>
<dbReference type="GO" id="GO:0016020">
    <property type="term" value="C:membrane"/>
    <property type="evidence" value="ECO:0007669"/>
    <property type="project" value="InterPro"/>
</dbReference>
<dbReference type="GO" id="GO:0052621">
    <property type="term" value="F:diguanylate cyclase activity"/>
    <property type="evidence" value="ECO:0007669"/>
    <property type="project" value="UniProtKB-EC"/>
</dbReference>
<evidence type="ECO:0000313" key="4">
    <source>
        <dbReference type="EMBL" id="MCK9687878.1"/>
    </source>
</evidence>
<keyword evidence="1" id="KW-1133">Transmembrane helix</keyword>
<dbReference type="PROSITE" id="PS50887">
    <property type="entry name" value="GGDEF"/>
    <property type="match status" value="1"/>
</dbReference>
<gene>
    <name evidence="4" type="ORF">LPC04_19415</name>
</gene>
<name>A0A9X1YKJ3_9BURK</name>
<dbReference type="PANTHER" id="PTHR46663">
    <property type="entry name" value="DIGUANYLATE CYCLASE DGCT-RELATED"/>
    <property type="match status" value="1"/>
</dbReference>
<feature type="transmembrane region" description="Helical" evidence="1">
    <location>
        <begin position="346"/>
        <end position="369"/>
    </location>
</feature>
<comment type="caution">
    <text evidence="4">The sequence shown here is derived from an EMBL/GenBank/DDBJ whole genome shotgun (WGS) entry which is preliminary data.</text>
</comment>
<keyword evidence="5" id="KW-1185">Reference proteome</keyword>
<reference evidence="4" key="1">
    <citation type="submission" date="2021-11" db="EMBL/GenBank/DDBJ databases">
        <title>BS-T2-15 a new species belonging to the Comamonadaceae family isolated from the soil of a French oak forest.</title>
        <authorList>
            <person name="Mieszkin S."/>
            <person name="Alain K."/>
        </authorList>
    </citation>
    <scope>NUCLEOTIDE SEQUENCE</scope>
    <source>
        <strain evidence="4">BS-T2-15</strain>
    </source>
</reference>
<dbReference type="EMBL" id="JAJLJH010000006">
    <property type="protein sequence ID" value="MCK9687878.1"/>
    <property type="molecule type" value="Genomic_DNA"/>
</dbReference>
<protein>
    <submittedName>
        <fullName evidence="4">Diguanylate cyclase</fullName>
        <ecNumber evidence="4">2.7.7.65</ecNumber>
    </submittedName>
</protein>
<feature type="domain" description="GGDEF" evidence="3">
    <location>
        <begin position="444"/>
        <end position="571"/>
    </location>
</feature>
<evidence type="ECO:0000259" key="3">
    <source>
        <dbReference type="PROSITE" id="PS50887"/>
    </source>
</evidence>
<keyword evidence="4" id="KW-0808">Transferase</keyword>
<dbReference type="InterPro" id="IPR043128">
    <property type="entry name" value="Rev_trsase/Diguanyl_cyclase"/>
</dbReference>
<dbReference type="Gene3D" id="3.30.450.20">
    <property type="entry name" value="PAS domain"/>
    <property type="match status" value="1"/>
</dbReference>
<dbReference type="EC" id="2.7.7.65" evidence="4"/>
<evidence type="ECO:0000259" key="2">
    <source>
        <dbReference type="PROSITE" id="PS50885"/>
    </source>
</evidence>
<feature type="domain" description="HAMP" evidence="2">
    <location>
        <begin position="365"/>
        <end position="417"/>
    </location>
</feature>
<dbReference type="GO" id="GO:0007165">
    <property type="term" value="P:signal transduction"/>
    <property type="evidence" value="ECO:0007669"/>
    <property type="project" value="InterPro"/>
</dbReference>
<dbReference type="RefSeq" id="WP_275683922.1">
    <property type="nucleotide sequence ID" value="NZ_JAJLJH010000006.1"/>
</dbReference>
<dbReference type="CDD" id="cd01949">
    <property type="entry name" value="GGDEF"/>
    <property type="match status" value="1"/>
</dbReference>
<dbReference type="PANTHER" id="PTHR46663:SF2">
    <property type="entry name" value="GGDEF DOMAIN-CONTAINING PROTEIN"/>
    <property type="match status" value="1"/>
</dbReference>
<dbReference type="Pfam" id="PF00672">
    <property type="entry name" value="HAMP"/>
    <property type="match status" value="1"/>
</dbReference>
<dbReference type="NCBIfam" id="TIGR00254">
    <property type="entry name" value="GGDEF"/>
    <property type="match status" value="1"/>
</dbReference>
<feature type="transmembrane region" description="Helical" evidence="1">
    <location>
        <begin position="12"/>
        <end position="34"/>
    </location>
</feature>
<dbReference type="InterPro" id="IPR000160">
    <property type="entry name" value="GGDEF_dom"/>
</dbReference>
<dbReference type="InterPro" id="IPR052163">
    <property type="entry name" value="DGC-Regulatory_Protein"/>
</dbReference>
<evidence type="ECO:0000256" key="1">
    <source>
        <dbReference type="SAM" id="Phobius"/>
    </source>
</evidence>
<dbReference type="Gene3D" id="6.10.340.10">
    <property type="match status" value="1"/>
</dbReference>
<dbReference type="Gene3D" id="3.30.70.270">
    <property type="match status" value="1"/>
</dbReference>
<dbReference type="AlphaFoldDB" id="A0A9X1YKJ3"/>
<keyword evidence="1" id="KW-0472">Membrane</keyword>
<evidence type="ECO:0000313" key="5">
    <source>
        <dbReference type="Proteomes" id="UP001139353"/>
    </source>
</evidence>
<dbReference type="PROSITE" id="PS50885">
    <property type="entry name" value="HAMP"/>
    <property type="match status" value="1"/>
</dbReference>
<dbReference type="Proteomes" id="UP001139353">
    <property type="component" value="Unassembled WGS sequence"/>
</dbReference>
<dbReference type="CDD" id="cd06225">
    <property type="entry name" value="HAMP"/>
    <property type="match status" value="1"/>
</dbReference>
<sequence length="571" mass="62654">MRLLSRLPLRALLTLPYVLLILGTAIVIGVLSYAAGRDAVDNLSGQLLTETVHRIEQAVERHVAGSGAVLEVAFPKGIPAPQSIADELPALRERFWLATSVHRDPNNYAYYGDRQGRFIGLWRSSESDAELRLRTTGAGPRDLYHYSGILGDLGAPQTEQRVFEPRDRPWYKAGAASTLQTWTSIYIDFKLQQLVATRARRVTDRNGAFAGVVATDLSLRQVTEFLQRLDLSPNAVAMVMEKDGNLIGVSRGAHMKALPDGTNVRLNAAQSTDKLVAATYAAVRGLADASADNLPHTTVFNGADGAPVQVGYARLTDDAGLDWLIMVAVPRTDFLHGIIDNFRRTVLLAAVAAIVVMLTGMLVLATVTLELRRLASAARRVGEGSTVPMTESTRKDELGDLARSFSEMQKRLLTDPLTGLANRDALIRHVEDRIVQQRRRGDPRPIVLLFVDINNFKLVNDAYGHDVGDAVLQELARRLAGAVRANDIVARYAGDEFLVMLDSVDRREDAERVSATLAELMAHPLGMLPSDGTQPRLGAAIGYALYPEDGQDVETLIRHADQQMYLRKRQS</sequence>
<accession>A0A9X1YKJ3</accession>
<dbReference type="SMART" id="SM00267">
    <property type="entry name" value="GGDEF"/>
    <property type="match status" value="1"/>
</dbReference>
<dbReference type="SUPFAM" id="SSF55073">
    <property type="entry name" value="Nucleotide cyclase"/>
    <property type="match status" value="1"/>
</dbReference>
<dbReference type="InterPro" id="IPR003660">
    <property type="entry name" value="HAMP_dom"/>
</dbReference>
<keyword evidence="4" id="KW-0548">Nucleotidyltransferase</keyword>
<dbReference type="Pfam" id="PF00990">
    <property type="entry name" value="GGDEF"/>
    <property type="match status" value="1"/>
</dbReference>